<reference evidence="3" key="1">
    <citation type="submission" date="2015-01" db="EMBL/GenBank/DDBJ databases">
        <title>Comparative genome analysis of Bacillus coagulans HM-08, Clostridium butyricum HM-68, Bacillus subtilis HM-66 and Bacillus paralicheniformis BL-09.</title>
        <authorList>
            <person name="Zhang H."/>
        </authorList>
    </citation>
    <scope>NUCLEOTIDE SEQUENCE [LARGE SCALE GENOMIC DNA]</scope>
    <source>
        <strain evidence="3">HM-08</strain>
    </source>
</reference>
<dbReference type="SUPFAM" id="SSF53756">
    <property type="entry name" value="UDP-Glycosyltransferase/glycogen phosphorylase"/>
    <property type="match status" value="1"/>
</dbReference>
<sequence length="337" mass="39619">MKNVFIVWTKYQARVENLLVDLKKNLGDFEIIYRNNPPAKPIKKFFFYLRYMIKDYKKIKQELPKIIFVQTPPSYALIVPLLVKKFNKKVKVVCDLHNAMTRNPWLSRLGTQKLLSYCDIIVVHNKVVYDNVINNKLFKKVDHNKIIVLEDKTPYFQKNTTYIDKHGINSKPLIFFPASFNMDEPILDVIKCAKNLPHFQFIMTGNQKKLKRNFNVLPEDLPENVVITGWIENDEYIKLLFECDILLGLTIYNDIQMSVSNEGLGAEKVMVLSDTKALREIYKNGALYTKNDWKSIMKALEYAYNSRLDLKENIKKVKRLKEVRYGEQFSSLVKKLF</sequence>
<protein>
    <submittedName>
        <fullName evidence="2">Glycosyltransferase</fullName>
    </submittedName>
</protein>
<organism evidence="2 3">
    <name type="scientific">Heyndrickxia coagulans</name>
    <name type="common">Weizmannia coagulans</name>
    <dbReference type="NCBI Taxonomy" id="1398"/>
    <lineage>
        <taxon>Bacteria</taxon>
        <taxon>Bacillati</taxon>
        <taxon>Bacillota</taxon>
        <taxon>Bacilli</taxon>
        <taxon>Bacillales</taxon>
        <taxon>Bacillaceae</taxon>
        <taxon>Heyndrickxia</taxon>
    </lineage>
</organism>
<evidence type="ECO:0000259" key="1">
    <source>
        <dbReference type="Pfam" id="PF00534"/>
    </source>
</evidence>
<dbReference type="RefSeq" id="WP_035182570.1">
    <property type="nucleotide sequence ID" value="NZ_CP010525.1"/>
</dbReference>
<dbReference type="Proteomes" id="UP000032024">
    <property type="component" value="Chromosome"/>
</dbReference>
<dbReference type="Pfam" id="PF00534">
    <property type="entry name" value="Glycos_transf_1"/>
    <property type="match status" value="1"/>
</dbReference>
<evidence type="ECO:0000313" key="2">
    <source>
        <dbReference type="EMBL" id="AJO24448.1"/>
    </source>
</evidence>
<evidence type="ECO:0000313" key="3">
    <source>
        <dbReference type="Proteomes" id="UP000032024"/>
    </source>
</evidence>
<gene>
    <name evidence="2" type="ORF">SB48_HM08orf05811</name>
</gene>
<accession>A0AAN0WDT2</accession>
<dbReference type="GO" id="GO:0016757">
    <property type="term" value="F:glycosyltransferase activity"/>
    <property type="evidence" value="ECO:0007669"/>
    <property type="project" value="InterPro"/>
</dbReference>
<dbReference type="EMBL" id="CP010525">
    <property type="protein sequence ID" value="AJO24448.1"/>
    <property type="molecule type" value="Genomic_DNA"/>
</dbReference>
<proteinExistence type="predicted"/>
<dbReference type="InterPro" id="IPR001296">
    <property type="entry name" value="Glyco_trans_1"/>
</dbReference>
<dbReference type="Gene3D" id="3.40.50.2000">
    <property type="entry name" value="Glycogen Phosphorylase B"/>
    <property type="match status" value="2"/>
</dbReference>
<feature type="domain" description="Glycosyl transferase family 1" evidence="1">
    <location>
        <begin position="161"/>
        <end position="316"/>
    </location>
</feature>
<dbReference type="AlphaFoldDB" id="A0AAN0WDT2"/>
<keyword evidence="3" id="KW-1185">Reference proteome</keyword>
<name>A0AAN0WDT2_HEYCO</name>